<dbReference type="Pfam" id="PF00561">
    <property type="entry name" value="Abhydrolase_1"/>
    <property type="match status" value="1"/>
</dbReference>
<comment type="caution">
    <text evidence="2">The sequence shown here is derived from an EMBL/GenBank/DDBJ whole genome shotgun (WGS) entry which is preliminary data.</text>
</comment>
<dbReference type="GO" id="GO:0016787">
    <property type="term" value="F:hydrolase activity"/>
    <property type="evidence" value="ECO:0007669"/>
    <property type="project" value="UniProtKB-KW"/>
</dbReference>
<keyword evidence="2" id="KW-0378">Hydrolase</keyword>
<dbReference type="InterPro" id="IPR029058">
    <property type="entry name" value="AB_hydrolase_fold"/>
</dbReference>
<proteinExistence type="predicted"/>
<dbReference type="InterPro" id="IPR050471">
    <property type="entry name" value="AB_hydrolase"/>
</dbReference>
<dbReference type="EMBL" id="JBHSML010000028">
    <property type="protein sequence ID" value="MFC5518875.1"/>
    <property type="molecule type" value="Genomic_DNA"/>
</dbReference>
<dbReference type="SUPFAM" id="SSF53474">
    <property type="entry name" value="alpha/beta-Hydrolases"/>
    <property type="match status" value="1"/>
</dbReference>
<feature type="domain" description="AB hydrolase-1" evidence="1">
    <location>
        <begin position="34"/>
        <end position="292"/>
    </location>
</feature>
<gene>
    <name evidence="2" type="ORF">ACFPP9_24130</name>
</gene>
<dbReference type="InterPro" id="IPR000073">
    <property type="entry name" value="AB_hydrolase_1"/>
</dbReference>
<dbReference type="Gene3D" id="3.40.50.1820">
    <property type="entry name" value="alpha/beta hydrolase"/>
    <property type="match status" value="1"/>
</dbReference>
<sequence>MHGVEHHPRRAEGFIQANGQQLFAETFGNSGDAAVLLIMGNSAPGLVWPNAFCRQLSERGFFVIRFDQRDTGLSTYLDYRTSPYTLDDLVDDAFALLDGLGVRSAAIVGLSQGGVLAYQMALRDPKRLSAVTIMMSSADLRPKNDAFTGAPPRDGELPRPDASYVEKVIALNSGVAATEEDTARRFVENFRLASGPLAPFDEADWLAMGRAVAGLPRRRSDGLSARMANNSNHSLAQMATAPLSAADLSSLRLPVQLIHGSHDPIFPMQHAQWAAGLIAGAELVIIEGMGHALDAAFFESILQSMSEFWLRTRRVGAPAR</sequence>
<name>A0ABW0Q2S4_9HYPH</name>
<dbReference type="Proteomes" id="UP001596150">
    <property type="component" value="Unassembled WGS sequence"/>
</dbReference>
<dbReference type="PANTHER" id="PTHR43433">
    <property type="entry name" value="HYDROLASE, ALPHA/BETA FOLD FAMILY PROTEIN"/>
    <property type="match status" value="1"/>
</dbReference>
<dbReference type="PANTHER" id="PTHR43433:SF5">
    <property type="entry name" value="AB HYDROLASE-1 DOMAIN-CONTAINING PROTEIN"/>
    <property type="match status" value="1"/>
</dbReference>
<evidence type="ECO:0000259" key="1">
    <source>
        <dbReference type="Pfam" id="PF00561"/>
    </source>
</evidence>
<keyword evidence="3" id="KW-1185">Reference proteome</keyword>
<dbReference type="RefSeq" id="WP_266346518.1">
    <property type="nucleotide sequence ID" value="NZ_JAPKNH010000021.1"/>
</dbReference>
<reference evidence="3" key="1">
    <citation type="journal article" date="2019" name="Int. J. Syst. Evol. Microbiol.">
        <title>The Global Catalogue of Microorganisms (GCM) 10K type strain sequencing project: providing services to taxonomists for standard genome sequencing and annotation.</title>
        <authorList>
            <consortium name="The Broad Institute Genomics Platform"/>
            <consortium name="The Broad Institute Genome Sequencing Center for Infectious Disease"/>
            <person name="Wu L."/>
            <person name="Ma J."/>
        </authorList>
    </citation>
    <scope>NUCLEOTIDE SEQUENCE [LARGE SCALE GENOMIC DNA]</scope>
    <source>
        <strain evidence="3">KACC 12633</strain>
    </source>
</reference>
<accession>A0ABW0Q2S4</accession>
<evidence type="ECO:0000313" key="3">
    <source>
        <dbReference type="Proteomes" id="UP001596150"/>
    </source>
</evidence>
<protein>
    <submittedName>
        <fullName evidence="2">Alpha/beta fold hydrolase</fullName>
    </submittedName>
</protein>
<organism evidence="2 3">
    <name type="scientific">Kaistia terrae</name>
    <dbReference type="NCBI Taxonomy" id="537017"/>
    <lineage>
        <taxon>Bacteria</taxon>
        <taxon>Pseudomonadati</taxon>
        <taxon>Pseudomonadota</taxon>
        <taxon>Alphaproteobacteria</taxon>
        <taxon>Hyphomicrobiales</taxon>
        <taxon>Kaistiaceae</taxon>
        <taxon>Kaistia</taxon>
    </lineage>
</organism>
<evidence type="ECO:0000313" key="2">
    <source>
        <dbReference type="EMBL" id="MFC5518875.1"/>
    </source>
</evidence>